<evidence type="ECO:0000313" key="2">
    <source>
        <dbReference type="Proteomes" id="UP000582837"/>
    </source>
</evidence>
<name>A0A841H0I4_9BACT</name>
<dbReference type="RefSeq" id="WP_170034979.1">
    <property type="nucleotide sequence ID" value="NZ_JABDTL010000001.1"/>
</dbReference>
<evidence type="ECO:0000313" key="1">
    <source>
        <dbReference type="EMBL" id="MBB6071523.1"/>
    </source>
</evidence>
<dbReference type="PROSITE" id="PS51257">
    <property type="entry name" value="PROKAR_LIPOPROTEIN"/>
    <property type="match status" value="1"/>
</dbReference>
<sequence length="198" mass="21603">MKRTLLFVAVSLTAAGCSDSRVVVRANLAEGGEPVADMPVYLLPYDRVALMDSLEKASDTTEPTIPAELLQQLQRLNAAPPASGDSVARMAALQKRQIQARIDSIRGRRRAWRDEVFAPFDSLAKNKGAELGVPAVADTTDKTGRAAVPAEAGTYWVYASYVLPGSTLEWNIRVKMPEDQDSIVVPLSRANAKERPFY</sequence>
<comment type="caution">
    <text evidence="1">The sequence shown here is derived from an EMBL/GenBank/DDBJ whole genome shotgun (WGS) entry which is preliminary data.</text>
</comment>
<keyword evidence="2" id="KW-1185">Reference proteome</keyword>
<dbReference type="AlphaFoldDB" id="A0A841H0I4"/>
<accession>A0A841H0I4</accession>
<dbReference type="Proteomes" id="UP000582837">
    <property type="component" value="Unassembled WGS sequence"/>
</dbReference>
<evidence type="ECO:0008006" key="3">
    <source>
        <dbReference type="Google" id="ProtNLM"/>
    </source>
</evidence>
<reference evidence="1 2" key="1">
    <citation type="submission" date="2020-08" db="EMBL/GenBank/DDBJ databases">
        <title>Genomic Encyclopedia of Type Strains, Phase IV (KMG-IV): sequencing the most valuable type-strain genomes for metagenomic binning, comparative biology and taxonomic classification.</title>
        <authorList>
            <person name="Goeker M."/>
        </authorList>
    </citation>
    <scope>NUCLEOTIDE SEQUENCE [LARGE SCALE GENOMIC DNA]</scope>
    <source>
        <strain evidence="1 2">DSM 29007</strain>
    </source>
</reference>
<protein>
    <recommendedName>
        <fullName evidence="3">Lipoprotein</fullName>
    </recommendedName>
</protein>
<gene>
    <name evidence="1" type="ORF">HNQ61_003151</name>
</gene>
<organism evidence="1 2">
    <name type="scientific">Longimicrobium terrae</name>
    <dbReference type="NCBI Taxonomy" id="1639882"/>
    <lineage>
        <taxon>Bacteria</taxon>
        <taxon>Pseudomonadati</taxon>
        <taxon>Gemmatimonadota</taxon>
        <taxon>Longimicrobiia</taxon>
        <taxon>Longimicrobiales</taxon>
        <taxon>Longimicrobiaceae</taxon>
        <taxon>Longimicrobium</taxon>
    </lineage>
</organism>
<proteinExistence type="predicted"/>
<dbReference type="EMBL" id="JACHIA010000009">
    <property type="protein sequence ID" value="MBB6071523.1"/>
    <property type="molecule type" value="Genomic_DNA"/>
</dbReference>